<keyword evidence="2" id="KW-0479">Metal-binding</keyword>
<evidence type="ECO:0000313" key="11">
    <source>
        <dbReference type="Proteomes" id="UP000474957"/>
    </source>
</evidence>
<keyword evidence="3 6" id="KW-0378">Hydrolase</keyword>
<evidence type="ECO:0000256" key="3">
    <source>
        <dbReference type="ARBA" id="ARBA00022801"/>
    </source>
</evidence>
<dbReference type="PROSITE" id="PS51257">
    <property type="entry name" value="PROKAR_LIPOPROTEIN"/>
    <property type="match status" value="1"/>
</dbReference>
<proteinExistence type="inferred from homology"/>
<dbReference type="InterPro" id="IPR051156">
    <property type="entry name" value="Mito/Outer_Membr_Metalloprot"/>
</dbReference>
<evidence type="ECO:0000256" key="4">
    <source>
        <dbReference type="ARBA" id="ARBA00022833"/>
    </source>
</evidence>
<dbReference type="Pfam" id="PF01435">
    <property type="entry name" value="Peptidase_M48"/>
    <property type="match status" value="1"/>
</dbReference>
<dbReference type="CDD" id="cd07324">
    <property type="entry name" value="M48C_Oma1-like"/>
    <property type="match status" value="1"/>
</dbReference>
<evidence type="ECO:0000256" key="8">
    <source>
        <dbReference type="SAM" id="SignalP"/>
    </source>
</evidence>
<evidence type="ECO:0000259" key="9">
    <source>
        <dbReference type="Pfam" id="PF01435"/>
    </source>
</evidence>
<evidence type="ECO:0000256" key="2">
    <source>
        <dbReference type="ARBA" id="ARBA00022723"/>
    </source>
</evidence>
<feature type="chain" id="PRO_5026828713" evidence="8">
    <location>
        <begin position="21"/>
        <end position="235"/>
    </location>
</feature>
<dbReference type="RefSeq" id="WP_154444366.1">
    <property type="nucleotide sequence ID" value="NZ_WIND01000001.1"/>
</dbReference>
<evidence type="ECO:0000256" key="5">
    <source>
        <dbReference type="ARBA" id="ARBA00023049"/>
    </source>
</evidence>
<comment type="cofactor">
    <cofactor evidence="6">
        <name>Zn(2+)</name>
        <dbReference type="ChEBI" id="CHEBI:29105"/>
    </cofactor>
    <text evidence="6">Binds 1 zinc ion per subunit.</text>
</comment>
<gene>
    <name evidence="10" type="ORF">GE300_01900</name>
</gene>
<dbReference type="EMBL" id="WIND01000001">
    <property type="protein sequence ID" value="MSU88368.1"/>
    <property type="molecule type" value="Genomic_DNA"/>
</dbReference>
<keyword evidence="1 6" id="KW-0645">Protease</keyword>
<dbReference type="Proteomes" id="UP000474957">
    <property type="component" value="Unassembled WGS sequence"/>
</dbReference>
<evidence type="ECO:0000256" key="6">
    <source>
        <dbReference type="RuleBase" id="RU003983"/>
    </source>
</evidence>
<dbReference type="GO" id="GO:0004222">
    <property type="term" value="F:metalloendopeptidase activity"/>
    <property type="evidence" value="ECO:0007669"/>
    <property type="project" value="InterPro"/>
</dbReference>
<dbReference type="GO" id="GO:0046872">
    <property type="term" value="F:metal ion binding"/>
    <property type="evidence" value="ECO:0007669"/>
    <property type="project" value="UniProtKB-KW"/>
</dbReference>
<dbReference type="PANTHER" id="PTHR22726:SF1">
    <property type="entry name" value="METALLOENDOPEPTIDASE OMA1, MITOCHONDRIAL"/>
    <property type="match status" value="1"/>
</dbReference>
<dbReference type="Gene3D" id="3.30.2010.10">
    <property type="entry name" value="Metalloproteases ('zincins'), catalytic domain"/>
    <property type="match status" value="1"/>
</dbReference>
<evidence type="ECO:0000256" key="1">
    <source>
        <dbReference type="ARBA" id="ARBA00022670"/>
    </source>
</evidence>
<keyword evidence="5 6" id="KW-0482">Metalloprotease</keyword>
<name>A0A6L5YVU4_9RHOB</name>
<organism evidence="10 11">
    <name type="scientific">Halovulum marinum</name>
    <dbReference type="NCBI Taxonomy" id="2662447"/>
    <lineage>
        <taxon>Bacteria</taxon>
        <taxon>Pseudomonadati</taxon>
        <taxon>Pseudomonadota</taxon>
        <taxon>Alphaproteobacteria</taxon>
        <taxon>Rhodobacterales</taxon>
        <taxon>Paracoccaceae</taxon>
        <taxon>Halovulum</taxon>
    </lineage>
</organism>
<dbReference type="GO" id="GO:0016020">
    <property type="term" value="C:membrane"/>
    <property type="evidence" value="ECO:0007669"/>
    <property type="project" value="TreeGrafter"/>
</dbReference>
<evidence type="ECO:0000256" key="7">
    <source>
        <dbReference type="SAM" id="MobiDB-lite"/>
    </source>
</evidence>
<dbReference type="PANTHER" id="PTHR22726">
    <property type="entry name" value="METALLOENDOPEPTIDASE OMA1"/>
    <property type="match status" value="1"/>
</dbReference>
<dbReference type="GO" id="GO:0051603">
    <property type="term" value="P:proteolysis involved in protein catabolic process"/>
    <property type="evidence" value="ECO:0007669"/>
    <property type="project" value="TreeGrafter"/>
</dbReference>
<feature type="domain" description="Peptidase M48" evidence="9">
    <location>
        <begin position="69"/>
        <end position="231"/>
    </location>
</feature>
<comment type="similarity">
    <text evidence="6">Belongs to the peptidase M48 family.</text>
</comment>
<feature type="region of interest" description="Disordered" evidence="7">
    <location>
        <begin position="212"/>
        <end position="235"/>
    </location>
</feature>
<sequence length="235" mass="25168">MTRIFAVLTLLLAGCAPVVVQTGGPQTVRPQQTSRTATAAEVQRRLDSFSGVVRRVEPVAESTCRARNPRMNCDFRIVVDQSRNAPPNAYQTVENGRPVLIFTLPLIVDAQNSDELAFIMGHEAAHHIRGHIPRAQATATAGAAIGAILATVVGADTSGVDTAGQLGGFVGSRRFSKDFELQADSLGAQIAQRAGFNPIRGAEYFTRIPDPGNRFLGSHPPNADRMDAVRRSVGR</sequence>
<keyword evidence="11" id="KW-1185">Reference proteome</keyword>
<keyword evidence="4 6" id="KW-0862">Zinc</keyword>
<accession>A0A6L5YVU4</accession>
<reference evidence="10 11" key="1">
    <citation type="submission" date="2019-10" db="EMBL/GenBank/DDBJ databases">
        <title>Cognatihalovulum marinum gen. nov. sp. nov., a new member of the family Rhodobacteraceae isolated from deep seawater of the Northwest Indian Ocean.</title>
        <authorList>
            <person name="Ruan C."/>
            <person name="Wang J."/>
            <person name="Zheng X."/>
            <person name="Song L."/>
            <person name="Zhu Y."/>
            <person name="Huang Y."/>
            <person name="Lu Z."/>
            <person name="Du W."/>
            <person name="Huang L."/>
            <person name="Dai X."/>
        </authorList>
    </citation>
    <scope>NUCLEOTIDE SEQUENCE [LARGE SCALE GENOMIC DNA]</scope>
    <source>
        <strain evidence="10 11">2CG4</strain>
    </source>
</reference>
<evidence type="ECO:0000313" key="10">
    <source>
        <dbReference type="EMBL" id="MSU88368.1"/>
    </source>
</evidence>
<dbReference type="AlphaFoldDB" id="A0A6L5YVU4"/>
<keyword evidence="8" id="KW-0732">Signal</keyword>
<feature type="signal peptide" evidence="8">
    <location>
        <begin position="1"/>
        <end position="20"/>
    </location>
</feature>
<feature type="compositionally biased region" description="Basic and acidic residues" evidence="7">
    <location>
        <begin position="222"/>
        <end position="235"/>
    </location>
</feature>
<dbReference type="InterPro" id="IPR001915">
    <property type="entry name" value="Peptidase_M48"/>
</dbReference>
<protein>
    <submittedName>
        <fullName evidence="10">M48 family metalloprotease</fullName>
    </submittedName>
</protein>
<comment type="caution">
    <text evidence="10">The sequence shown here is derived from an EMBL/GenBank/DDBJ whole genome shotgun (WGS) entry which is preliminary data.</text>
</comment>